<dbReference type="InterPro" id="IPR036291">
    <property type="entry name" value="NAD(P)-bd_dom_sf"/>
</dbReference>
<evidence type="ECO:0000256" key="3">
    <source>
        <dbReference type="RuleBase" id="RU000363"/>
    </source>
</evidence>
<dbReference type="PRINTS" id="PR00081">
    <property type="entry name" value="GDHRDH"/>
</dbReference>
<dbReference type="PRINTS" id="PR00080">
    <property type="entry name" value="SDRFAMILY"/>
</dbReference>
<proteinExistence type="inferred from homology"/>
<dbReference type="GO" id="GO:0016020">
    <property type="term" value="C:membrane"/>
    <property type="evidence" value="ECO:0007669"/>
    <property type="project" value="TreeGrafter"/>
</dbReference>
<protein>
    <submittedName>
        <fullName evidence="4">SDR family NAD(P)-dependent oxidoreductase</fullName>
    </submittedName>
</protein>
<organism evidence="4 5">
    <name type="scientific">Brevundimonas goettingensis</name>
    <dbReference type="NCBI Taxonomy" id="2774190"/>
    <lineage>
        <taxon>Bacteria</taxon>
        <taxon>Pseudomonadati</taxon>
        <taxon>Pseudomonadota</taxon>
        <taxon>Alphaproteobacteria</taxon>
        <taxon>Caulobacterales</taxon>
        <taxon>Caulobacteraceae</taxon>
        <taxon>Brevundimonas</taxon>
    </lineage>
</organism>
<dbReference type="PANTHER" id="PTHR44196:SF1">
    <property type="entry name" value="DEHYDROGENASE_REDUCTASE SDR FAMILY MEMBER 7B"/>
    <property type="match status" value="1"/>
</dbReference>
<accession>A0A975C5H9</accession>
<dbReference type="PANTHER" id="PTHR44196">
    <property type="entry name" value="DEHYDROGENASE/REDUCTASE SDR FAMILY MEMBER 7B"/>
    <property type="match status" value="1"/>
</dbReference>
<dbReference type="KEGG" id="bgoe:IFJ75_03200"/>
<dbReference type="AlphaFoldDB" id="A0A975C5H9"/>
<keyword evidence="2" id="KW-0560">Oxidoreductase</keyword>
<evidence type="ECO:0000313" key="5">
    <source>
        <dbReference type="Proteomes" id="UP000663918"/>
    </source>
</evidence>
<dbReference type="GO" id="GO:0016491">
    <property type="term" value="F:oxidoreductase activity"/>
    <property type="evidence" value="ECO:0007669"/>
    <property type="project" value="UniProtKB-KW"/>
</dbReference>
<sequence>MAEREGDDVADDATDWAGLTVWITGASSGIGEALAREAAARGAALILSGRRVEALDRVARDIAGDALVLPFEATDYDALPYVVEAALAWRGGVDLLINNAGVSQRSLAVDTRFEVYRDLMEIDFFAPLRLTQLVLPDMIAKGRGHVAVISSVAGKVGTPLRTGYSAAKHACIGYFDALRAELEASCGVRVTTIMPGYVQTNVSANALTGDGSPLGTTDGNIAAGIDPAVAAKVIVDGLAAGAREIVIAGEQESQALTLRANAPELLFDILSGEGARLMAARGSDGPNATLSADLVTKA</sequence>
<dbReference type="Pfam" id="PF00106">
    <property type="entry name" value="adh_short"/>
    <property type="match status" value="1"/>
</dbReference>
<evidence type="ECO:0000256" key="1">
    <source>
        <dbReference type="ARBA" id="ARBA00006484"/>
    </source>
</evidence>
<dbReference type="EMBL" id="CP062222">
    <property type="protein sequence ID" value="QTC91942.1"/>
    <property type="molecule type" value="Genomic_DNA"/>
</dbReference>
<dbReference type="SUPFAM" id="SSF51735">
    <property type="entry name" value="NAD(P)-binding Rossmann-fold domains"/>
    <property type="match status" value="1"/>
</dbReference>
<evidence type="ECO:0000256" key="2">
    <source>
        <dbReference type="ARBA" id="ARBA00023002"/>
    </source>
</evidence>
<gene>
    <name evidence="4" type="ORF">IFJ75_03200</name>
</gene>
<keyword evidence="5" id="KW-1185">Reference proteome</keyword>
<dbReference type="Gene3D" id="3.40.50.720">
    <property type="entry name" value="NAD(P)-binding Rossmann-like Domain"/>
    <property type="match status" value="1"/>
</dbReference>
<reference evidence="4" key="1">
    <citation type="submission" date="2020-09" db="EMBL/GenBank/DDBJ databases">
        <title>Brevundimonas sp. LVF2 isolated from a puddle in Goettingen, Germany.</title>
        <authorList>
            <person name="Friedrich I."/>
            <person name="Klassen A."/>
            <person name="Hannes N."/>
            <person name="Schneider D."/>
            <person name="Hertel R."/>
            <person name="Daniel R."/>
        </authorList>
    </citation>
    <scope>NUCLEOTIDE SEQUENCE</scope>
    <source>
        <strain evidence="4">LVF2</strain>
    </source>
</reference>
<dbReference type="RefSeq" id="WP_207871201.1">
    <property type="nucleotide sequence ID" value="NZ_CP062222.1"/>
</dbReference>
<dbReference type="Proteomes" id="UP000663918">
    <property type="component" value="Chromosome"/>
</dbReference>
<name>A0A975C5H9_9CAUL</name>
<evidence type="ECO:0000313" key="4">
    <source>
        <dbReference type="EMBL" id="QTC91942.1"/>
    </source>
</evidence>
<dbReference type="InterPro" id="IPR002347">
    <property type="entry name" value="SDR_fam"/>
</dbReference>
<comment type="similarity">
    <text evidence="1 3">Belongs to the short-chain dehydrogenases/reductases (SDR) family.</text>
</comment>